<name>A0ABW2H895_9ACTN</name>
<dbReference type="PANTHER" id="PTHR24356">
    <property type="entry name" value="SERINE/THREONINE-PROTEIN KINASE"/>
    <property type="match status" value="1"/>
</dbReference>
<feature type="binding site" evidence="9">
    <location>
        <position position="47"/>
    </location>
    <ligand>
        <name>ATP</name>
        <dbReference type="ChEBI" id="CHEBI:30616"/>
    </ligand>
</feature>
<comment type="catalytic activity">
    <reaction evidence="7">
        <text>L-threonyl-[protein] + ATP = O-phospho-L-threonyl-[protein] + ADP + H(+)</text>
        <dbReference type="Rhea" id="RHEA:46608"/>
        <dbReference type="Rhea" id="RHEA-COMP:11060"/>
        <dbReference type="Rhea" id="RHEA-COMP:11605"/>
        <dbReference type="ChEBI" id="CHEBI:15378"/>
        <dbReference type="ChEBI" id="CHEBI:30013"/>
        <dbReference type="ChEBI" id="CHEBI:30616"/>
        <dbReference type="ChEBI" id="CHEBI:61977"/>
        <dbReference type="ChEBI" id="CHEBI:456216"/>
        <dbReference type="EC" id="2.7.11.1"/>
    </reaction>
</comment>
<reference evidence="13" key="1">
    <citation type="journal article" date="2019" name="Int. J. Syst. Evol. Microbiol.">
        <title>The Global Catalogue of Microorganisms (GCM) 10K type strain sequencing project: providing services to taxonomists for standard genome sequencing and annotation.</title>
        <authorList>
            <consortium name="The Broad Institute Genomics Platform"/>
            <consortium name="The Broad Institute Genome Sequencing Center for Infectious Disease"/>
            <person name="Wu L."/>
            <person name="Ma J."/>
        </authorList>
    </citation>
    <scope>NUCLEOTIDE SEQUENCE [LARGE SCALE GENOMIC DNA]</scope>
    <source>
        <strain evidence="13">CGMCC 1.9106</strain>
    </source>
</reference>
<dbReference type="PROSITE" id="PS00107">
    <property type="entry name" value="PROTEIN_KINASE_ATP"/>
    <property type="match status" value="1"/>
</dbReference>
<evidence type="ECO:0000256" key="6">
    <source>
        <dbReference type="ARBA" id="ARBA00022840"/>
    </source>
</evidence>
<protein>
    <recommendedName>
        <fullName evidence="1">non-specific serine/threonine protein kinase</fullName>
        <ecNumber evidence="1">2.7.11.1</ecNumber>
    </recommendedName>
</protein>
<dbReference type="EC" id="2.7.11.1" evidence="1"/>
<dbReference type="InterPro" id="IPR011009">
    <property type="entry name" value="Kinase-like_dom_sf"/>
</dbReference>
<evidence type="ECO:0000256" key="2">
    <source>
        <dbReference type="ARBA" id="ARBA00022527"/>
    </source>
</evidence>
<evidence type="ECO:0000256" key="7">
    <source>
        <dbReference type="ARBA" id="ARBA00047899"/>
    </source>
</evidence>
<evidence type="ECO:0000256" key="4">
    <source>
        <dbReference type="ARBA" id="ARBA00022741"/>
    </source>
</evidence>
<dbReference type="RefSeq" id="WP_376810248.1">
    <property type="nucleotide sequence ID" value="NZ_JBHTAC010000058.1"/>
</dbReference>
<evidence type="ECO:0000256" key="8">
    <source>
        <dbReference type="ARBA" id="ARBA00048679"/>
    </source>
</evidence>
<evidence type="ECO:0000313" key="12">
    <source>
        <dbReference type="EMBL" id="MFC7247524.1"/>
    </source>
</evidence>
<dbReference type="InterPro" id="IPR000719">
    <property type="entry name" value="Prot_kinase_dom"/>
</dbReference>
<dbReference type="PROSITE" id="PS00108">
    <property type="entry name" value="PROTEIN_KINASE_ST"/>
    <property type="match status" value="1"/>
</dbReference>
<dbReference type="CDD" id="cd14014">
    <property type="entry name" value="STKc_PknB_like"/>
    <property type="match status" value="1"/>
</dbReference>
<sequence length="532" mass="56818">MTDEWGAESVSRWTVPGYHEHKVLGRGASGLVVLARHERTGSWVAIKYLNPELVSDRGLLSVFRAESLILQHMDSAFVTRLYEYVESSRGAAIVMEFVNGVSVRALLRADGPLEPRAALAVLRGSLLGLATAHERGLVHRDYKPENVLVDDRGWSKLADFGIAAPSGQQGVPAGTPTYMAPEQWALGDANPQTDIYAAVVTFFECVTGRPPYAAPGDPMQLRRLHEEELPPLELLPPELRELTRRGLAKFPANRPGDATTLLRELDRVAFAAYGDDWEREGRKELSRRVLLLLVLLPPLTAAGQSRWARWSRSAPAKTVGAGAAGVAVIVTALLGWDLADSSDADFVPPPQAVAPSYHPVPLSAPPSPPPSVSPSPSAGPATPSPAATPGAGPSSGPARPPSARPSASPTPTVSAFGLVAEPYCVGTDWDTCWRTRWSASVLAGGRGPATLHVGMYPVDESGVVAGNPSVSWRVDFNVTRSGRIDWNDDSRYSVPIDQSCAGGYSLVVRARITVGSATVATDEVRFSCVIIQ</sequence>
<dbReference type="InterPro" id="IPR050236">
    <property type="entry name" value="Ser_Thr_kinase_AGC"/>
</dbReference>
<dbReference type="PROSITE" id="PS50011">
    <property type="entry name" value="PROTEIN_KINASE_DOM"/>
    <property type="match status" value="1"/>
</dbReference>
<dbReference type="Proteomes" id="UP001596392">
    <property type="component" value="Unassembled WGS sequence"/>
</dbReference>
<dbReference type="Pfam" id="PF00069">
    <property type="entry name" value="Pkinase"/>
    <property type="match status" value="1"/>
</dbReference>
<dbReference type="EMBL" id="JBHTAC010000058">
    <property type="protein sequence ID" value="MFC7247524.1"/>
    <property type="molecule type" value="Genomic_DNA"/>
</dbReference>
<dbReference type="PANTHER" id="PTHR24356:SF1">
    <property type="entry name" value="SERINE_THREONINE-PROTEIN KINASE GREATWALL"/>
    <property type="match status" value="1"/>
</dbReference>
<dbReference type="InterPro" id="IPR008271">
    <property type="entry name" value="Ser/Thr_kinase_AS"/>
</dbReference>
<dbReference type="SUPFAM" id="SSF56112">
    <property type="entry name" value="Protein kinase-like (PK-like)"/>
    <property type="match status" value="1"/>
</dbReference>
<evidence type="ECO:0000256" key="3">
    <source>
        <dbReference type="ARBA" id="ARBA00022679"/>
    </source>
</evidence>
<evidence type="ECO:0000313" key="13">
    <source>
        <dbReference type="Proteomes" id="UP001596392"/>
    </source>
</evidence>
<feature type="compositionally biased region" description="Low complexity" evidence="10">
    <location>
        <begin position="374"/>
        <end position="397"/>
    </location>
</feature>
<evidence type="ECO:0000256" key="5">
    <source>
        <dbReference type="ARBA" id="ARBA00022777"/>
    </source>
</evidence>
<feature type="compositionally biased region" description="Pro residues" evidence="10">
    <location>
        <begin position="362"/>
        <end position="373"/>
    </location>
</feature>
<feature type="domain" description="Protein kinase" evidence="11">
    <location>
        <begin position="18"/>
        <end position="270"/>
    </location>
</feature>
<comment type="catalytic activity">
    <reaction evidence="8">
        <text>L-seryl-[protein] + ATP = O-phospho-L-seryl-[protein] + ADP + H(+)</text>
        <dbReference type="Rhea" id="RHEA:17989"/>
        <dbReference type="Rhea" id="RHEA-COMP:9863"/>
        <dbReference type="Rhea" id="RHEA-COMP:11604"/>
        <dbReference type="ChEBI" id="CHEBI:15378"/>
        <dbReference type="ChEBI" id="CHEBI:29999"/>
        <dbReference type="ChEBI" id="CHEBI:30616"/>
        <dbReference type="ChEBI" id="CHEBI:83421"/>
        <dbReference type="ChEBI" id="CHEBI:456216"/>
        <dbReference type="EC" id="2.7.11.1"/>
    </reaction>
</comment>
<dbReference type="InterPro" id="IPR017441">
    <property type="entry name" value="Protein_kinase_ATP_BS"/>
</dbReference>
<accession>A0ABW2H895</accession>
<keyword evidence="13" id="KW-1185">Reference proteome</keyword>
<feature type="region of interest" description="Disordered" evidence="10">
    <location>
        <begin position="357"/>
        <end position="411"/>
    </location>
</feature>
<evidence type="ECO:0000256" key="10">
    <source>
        <dbReference type="SAM" id="MobiDB-lite"/>
    </source>
</evidence>
<keyword evidence="5 12" id="KW-0418">Kinase</keyword>
<dbReference type="Gene3D" id="1.10.510.10">
    <property type="entry name" value="Transferase(Phosphotransferase) domain 1"/>
    <property type="match status" value="1"/>
</dbReference>
<keyword evidence="4 9" id="KW-0547">Nucleotide-binding</keyword>
<organism evidence="12 13">
    <name type="scientific">Catellatospora aurea</name>
    <dbReference type="NCBI Taxonomy" id="1337874"/>
    <lineage>
        <taxon>Bacteria</taxon>
        <taxon>Bacillati</taxon>
        <taxon>Actinomycetota</taxon>
        <taxon>Actinomycetes</taxon>
        <taxon>Micromonosporales</taxon>
        <taxon>Micromonosporaceae</taxon>
        <taxon>Catellatospora</taxon>
    </lineage>
</organism>
<comment type="caution">
    <text evidence="12">The sequence shown here is derived from an EMBL/GenBank/DDBJ whole genome shotgun (WGS) entry which is preliminary data.</text>
</comment>
<evidence type="ECO:0000256" key="1">
    <source>
        <dbReference type="ARBA" id="ARBA00012513"/>
    </source>
</evidence>
<keyword evidence="2" id="KW-0723">Serine/threonine-protein kinase</keyword>
<dbReference type="GO" id="GO:0004674">
    <property type="term" value="F:protein serine/threonine kinase activity"/>
    <property type="evidence" value="ECO:0007669"/>
    <property type="project" value="UniProtKB-EC"/>
</dbReference>
<proteinExistence type="predicted"/>
<keyword evidence="6 9" id="KW-0067">ATP-binding</keyword>
<gene>
    <name evidence="12" type="ORF">ACFQO7_34110</name>
</gene>
<evidence type="ECO:0000259" key="11">
    <source>
        <dbReference type="PROSITE" id="PS50011"/>
    </source>
</evidence>
<evidence type="ECO:0000256" key="9">
    <source>
        <dbReference type="PROSITE-ProRule" id="PRU10141"/>
    </source>
</evidence>
<keyword evidence="3 12" id="KW-0808">Transferase</keyword>